<evidence type="ECO:0000313" key="4">
    <source>
        <dbReference type="Proteomes" id="UP001623349"/>
    </source>
</evidence>
<name>A0ABQ0EIW2_APOSI</name>
<keyword evidence="4" id="KW-1185">Reference proteome</keyword>
<dbReference type="Pfam" id="PF00031">
    <property type="entry name" value="Cystatin"/>
    <property type="match status" value="1"/>
</dbReference>
<dbReference type="Proteomes" id="UP001623349">
    <property type="component" value="Unassembled WGS sequence"/>
</dbReference>
<dbReference type="InterPro" id="IPR000010">
    <property type="entry name" value="Cystatin_dom"/>
</dbReference>
<evidence type="ECO:0000313" key="3">
    <source>
        <dbReference type="EMBL" id="GAB1287007.1"/>
    </source>
</evidence>
<gene>
    <name evidence="3" type="ORF">APTSU1_000223700</name>
</gene>
<comment type="caution">
    <text evidence="3">The sequence shown here is derived from an EMBL/GenBank/DDBJ whole genome shotgun (WGS) entry which is preliminary data.</text>
</comment>
<dbReference type="PANTHER" id="PTHR47010">
    <property type="entry name" value="CYSTATIN-8-RELATED"/>
    <property type="match status" value="1"/>
</dbReference>
<evidence type="ECO:0000256" key="1">
    <source>
        <dbReference type="SAM" id="SignalP"/>
    </source>
</evidence>
<reference evidence="3 4" key="1">
    <citation type="submission" date="2024-08" db="EMBL/GenBank/DDBJ databases">
        <title>The draft genome of Apodemus speciosus.</title>
        <authorList>
            <person name="Nabeshima K."/>
            <person name="Suzuki S."/>
            <person name="Onuma M."/>
        </authorList>
    </citation>
    <scope>NUCLEOTIDE SEQUENCE [LARGE SCALE GENOMIC DNA]</scope>
    <source>
        <strain evidence="3">IB14-021</strain>
    </source>
</reference>
<dbReference type="InterPro" id="IPR052691">
    <property type="entry name" value="Sperm_Mat_Cystatin"/>
</dbReference>
<dbReference type="SMART" id="SM00043">
    <property type="entry name" value="CY"/>
    <property type="match status" value="1"/>
</dbReference>
<dbReference type="PANTHER" id="PTHR47010:SF2">
    <property type="entry name" value="CYSTATIN-13"/>
    <property type="match status" value="1"/>
</dbReference>
<feature type="signal peptide" evidence="1">
    <location>
        <begin position="1"/>
        <end position="24"/>
    </location>
</feature>
<dbReference type="CDD" id="cd00042">
    <property type="entry name" value="CY"/>
    <property type="match status" value="1"/>
</dbReference>
<sequence>MARFLWTLLFLVITVEFVSRRVEAWGSPKIERPFEDIPKSYVYVQHALWYAMKEYNKASNDQYNFRVVDILKSQEQITDSLEYYLEVNIARTMCKKIAGDNENCLFQHDPKMKKMQCKDI</sequence>
<proteinExistence type="predicted"/>
<dbReference type="InterPro" id="IPR046350">
    <property type="entry name" value="Cystatin_sf"/>
</dbReference>
<protein>
    <submittedName>
        <fullName evidence="3">Cystatin-13</fullName>
    </submittedName>
</protein>
<keyword evidence="1" id="KW-0732">Signal</keyword>
<dbReference type="SUPFAM" id="SSF54403">
    <property type="entry name" value="Cystatin/monellin"/>
    <property type="match status" value="1"/>
</dbReference>
<feature type="chain" id="PRO_5046612791" evidence="1">
    <location>
        <begin position="25"/>
        <end position="120"/>
    </location>
</feature>
<evidence type="ECO:0000259" key="2">
    <source>
        <dbReference type="SMART" id="SM00043"/>
    </source>
</evidence>
<dbReference type="Gene3D" id="3.10.450.10">
    <property type="match status" value="1"/>
</dbReference>
<organism evidence="3 4">
    <name type="scientific">Apodemus speciosus</name>
    <name type="common">Large Japanese field mouse</name>
    <dbReference type="NCBI Taxonomy" id="105296"/>
    <lineage>
        <taxon>Eukaryota</taxon>
        <taxon>Metazoa</taxon>
        <taxon>Chordata</taxon>
        <taxon>Craniata</taxon>
        <taxon>Vertebrata</taxon>
        <taxon>Euteleostomi</taxon>
        <taxon>Mammalia</taxon>
        <taxon>Eutheria</taxon>
        <taxon>Euarchontoglires</taxon>
        <taxon>Glires</taxon>
        <taxon>Rodentia</taxon>
        <taxon>Myomorpha</taxon>
        <taxon>Muroidea</taxon>
        <taxon>Muridae</taxon>
        <taxon>Murinae</taxon>
        <taxon>Apodemus</taxon>
    </lineage>
</organism>
<feature type="domain" description="Cystatin" evidence="2">
    <location>
        <begin position="29"/>
        <end position="118"/>
    </location>
</feature>
<dbReference type="EMBL" id="BAAFST010000002">
    <property type="protein sequence ID" value="GAB1287007.1"/>
    <property type="molecule type" value="Genomic_DNA"/>
</dbReference>
<accession>A0ABQ0EIW2</accession>